<keyword evidence="1" id="KW-0175">Coiled coil</keyword>
<accession>A0A8C0UFT1</accession>
<feature type="coiled-coil region" evidence="1">
    <location>
        <begin position="54"/>
        <end position="81"/>
    </location>
</feature>
<feature type="coiled-coil region" evidence="1">
    <location>
        <begin position="135"/>
        <end position="162"/>
    </location>
</feature>
<dbReference type="GO" id="GO:0051225">
    <property type="term" value="P:spindle assembly"/>
    <property type="evidence" value="ECO:0007669"/>
    <property type="project" value="InterPro"/>
</dbReference>
<dbReference type="InterPro" id="IPR028346">
    <property type="entry name" value="HAUS2"/>
</dbReference>
<dbReference type="Ensembl" id="ENSCCET00000011165.1">
    <property type="protein sequence ID" value="ENSCCEP00000006904.1"/>
    <property type="gene ID" value="ENSCCEG00000007331.1"/>
</dbReference>
<dbReference type="PANTHER" id="PTHR16039:SF1">
    <property type="entry name" value="HAUS AUGMIN-LIKE COMPLEX SUBUNIT 2"/>
    <property type="match status" value="1"/>
</dbReference>
<reference evidence="2" key="1">
    <citation type="submission" date="2025-08" db="UniProtKB">
        <authorList>
            <consortium name="Ensembl"/>
        </authorList>
    </citation>
    <scope>IDENTIFICATION</scope>
</reference>
<dbReference type="GO" id="GO:0005813">
    <property type="term" value="C:centrosome"/>
    <property type="evidence" value="ECO:0007669"/>
    <property type="project" value="TreeGrafter"/>
</dbReference>
<dbReference type="GO" id="GO:0007098">
    <property type="term" value="P:centrosome cycle"/>
    <property type="evidence" value="ECO:0007669"/>
    <property type="project" value="InterPro"/>
</dbReference>
<dbReference type="InterPro" id="IPR026242">
    <property type="entry name" value="HAUS2_metazoa"/>
</dbReference>
<proteinExistence type="predicted"/>
<reference evidence="2" key="2">
    <citation type="submission" date="2025-09" db="UniProtKB">
        <authorList>
            <consortium name="Ensembl"/>
        </authorList>
    </citation>
    <scope>IDENTIFICATION</scope>
</reference>
<dbReference type="Pfam" id="PF15003">
    <property type="entry name" value="HAUS2"/>
    <property type="match status" value="1"/>
</dbReference>
<evidence type="ECO:0000256" key="1">
    <source>
        <dbReference type="SAM" id="Coils"/>
    </source>
</evidence>
<dbReference type="AlphaFoldDB" id="A0A8C0UFT1"/>
<evidence type="ECO:0000313" key="2">
    <source>
        <dbReference type="Ensembl" id="ENSCCEP00000006904.1"/>
    </source>
</evidence>
<dbReference type="PANTHER" id="PTHR16039">
    <property type="entry name" value="HAUS AUGMIN-LIKE COMPLEX SUBUNIT 2"/>
    <property type="match status" value="1"/>
</dbReference>
<dbReference type="Proteomes" id="UP000694410">
    <property type="component" value="Unplaced"/>
</dbReference>
<protein>
    <submittedName>
        <fullName evidence="2">HAUS augmin like complex subunit 2</fullName>
    </submittedName>
</protein>
<sequence length="177" mass="20527">MHNSFSKTVWEVWSAPQGQWIISSEIISNHWPACAILLGSTLQFYFIGKKCEILQDMNRHLEAILKEKRDLRKRLIKHRCEESLPIEATFHRCIVELLAEAVTFIEKLESHLQSVRSIPQVPHMMSNMDTTLSKTKVLMIELEELTEQILKWEELQKEVYSNSVCNTADLDFGLSLA</sequence>
<dbReference type="PRINTS" id="PR02088">
    <property type="entry name" value="HAUSAUGMINL2"/>
</dbReference>
<dbReference type="GO" id="GO:0070652">
    <property type="term" value="C:HAUS complex"/>
    <property type="evidence" value="ECO:0007669"/>
    <property type="project" value="InterPro"/>
</dbReference>
<name>A0A8C0UFT1_CYACU</name>
<dbReference type="GO" id="GO:1990498">
    <property type="term" value="C:mitotic spindle microtubule"/>
    <property type="evidence" value="ECO:0007669"/>
    <property type="project" value="TreeGrafter"/>
</dbReference>
<keyword evidence="3" id="KW-1185">Reference proteome</keyword>
<gene>
    <name evidence="2" type="primary">HAUS2</name>
</gene>
<dbReference type="GO" id="GO:0007020">
    <property type="term" value="P:microtubule nucleation"/>
    <property type="evidence" value="ECO:0007669"/>
    <property type="project" value="TreeGrafter"/>
</dbReference>
<organism evidence="2 3">
    <name type="scientific">Cyanistes caeruleus</name>
    <name type="common">Eurasian blue tit</name>
    <name type="synonym">Parus caeruleus</name>
    <dbReference type="NCBI Taxonomy" id="156563"/>
    <lineage>
        <taxon>Eukaryota</taxon>
        <taxon>Metazoa</taxon>
        <taxon>Chordata</taxon>
        <taxon>Craniata</taxon>
        <taxon>Vertebrata</taxon>
        <taxon>Euteleostomi</taxon>
        <taxon>Archelosauria</taxon>
        <taxon>Archosauria</taxon>
        <taxon>Dinosauria</taxon>
        <taxon>Saurischia</taxon>
        <taxon>Theropoda</taxon>
        <taxon>Coelurosauria</taxon>
        <taxon>Aves</taxon>
        <taxon>Neognathae</taxon>
        <taxon>Neoaves</taxon>
        <taxon>Telluraves</taxon>
        <taxon>Australaves</taxon>
        <taxon>Passeriformes</taxon>
        <taxon>Paridae</taxon>
        <taxon>Cyanistes</taxon>
    </lineage>
</organism>
<evidence type="ECO:0000313" key="3">
    <source>
        <dbReference type="Proteomes" id="UP000694410"/>
    </source>
</evidence>